<gene>
    <name evidence="1" type="ORF">CSSPJE1EN2_LOCUS11655</name>
</gene>
<accession>A0ABP1B1D3</accession>
<dbReference type="EMBL" id="OZ023719">
    <property type="protein sequence ID" value="CAK9868696.1"/>
    <property type="molecule type" value="Genomic_DNA"/>
</dbReference>
<keyword evidence="2" id="KW-1185">Reference proteome</keyword>
<evidence type="ECO:0000313" key="2">
    <source>
        <dbReference type="Proteomes" id="UP001497522"/>
    </source>
</evidence>
<dbReference type="Proteomes" id="UP001497522">
    <property type="component" value="Chromosome 18"/>
</dbReference>
<evidence type="ECO:0000313" key="1">
    <source>
        <dbReference type="EMBL" id="CAK9868696.1"/>
    </source>
</evidence>
<organism evidence="1 2">
    <name type="scientific">Sphagnum jensenii</name>
    <dbReference type="NCBI Taxonomy" id="128206"/>
    <lineage>
        <taxon>Eukaryota</taxon>
        <taxon>Viridiplantae</taxon>
        <taxon>Streptophyta</taxon>
        <taxon>Embryophyta</taxon>
        <taxon>Bryophyta</taxon>
        <taxon>Sphagnophytina</taxon>
        <taxon>Sphagnopsida</taxon>
        <taxon>Sphagnales</taxon>
        <taxon>Sphagnaceae</taxon>
        <taxon>Sphagnum</taxon>
    </lineage>
</organism>
<protein>
    <submittedName>
        <fullName evidence="1">Uncharacterized protein</fullName>
    </submittedName>
</protein>
<reference evidence="1" key="1">
    <citation type="submission" date="2024-03" db="EMBL/GenBank/DDBJ databases">
        <authorList>
            <consortium name="ELIXIR-Norway"/>
            <consortium name="Elixir Norway"/>
        </authorList>
    </citation>
    <scope>NUCLEOTIDE SEQUENCE</scope>
</reference>
<sequence length="189" mass="20103">MASAMVSSSSSSVLAIGASPFSSSARFVSSSSASSSSSSCFSSTSLSFSRRSVSRSPSAVVLRKVRLGTPVCSTQAQATAPITFHIGETSLTVPFSENAAKGLSSAIAGLLTTFKEKEKASRPRRWESMEYRAMEEGVSFEIVCNPNAHATAFQARYLITINHEKIRVASEGQLSALKSDVDNYVEARN</sequence>
<proteinExistence type="predicted"/>
<name>A0ABP1B1D3_9BRYO</name>